<evidence type="ECO:0000256" key="5">
    <source>
        <dbReference type="ARBA" id="ARBA00022725"/>
    </source>
</evidence>
<feature type="transmembrane region" description="Helical" evidence="10">
    <location>
        <begin position="65"/>
        <end position="85"/>
    </location>
</feature>
<feature type="transmembrane region" description="Helical" evidence="10">
    <location>
        <begin position="32"/>
        <end position="53"/>
    </location>
</feature>
<keyword evidence="8 10" id="KW-0675">Receptor</keyword>
<keyword evidence="6 10" id="KW-1133">Transmembrane helix</keyword>
<protein>
    <recommendedName>
        <fullName evidence="10">Odorant receptor</fullName>
    </recommendedName>
</protein>
<dbReference type="Proteomes" id="UP000007798">
    <property type="component" value="Unassembled WGS sequence"/>
</dbReference>
<keyword evidence="9 10" id="KW-0807">Transducer</keyword>
<dbReference type="InParanoid" id="B4MT56"/>
<dbReference type="GO" id="GO:0005886">
    <property type="term" value="C:plasma membrane"/>
    <property type="evidence" value="ECO:0007669"/>
    <property type="project" value="UniProtKB-SubCell"/>
</dbReference>
<dbReference type="EMBL" id="CH963851">
    <property type="protein sequence ID" value="EDW75295.1"/>
    <property type="molecule type" value="Genomic_DNA"/>
</dbReference>
<reference evidence="11 12" key="1">
    <citation type="journal article" date="2007" name="Nature">
        <title>Evolution of genes and genomes on the Drosophila phylogeny.</title>
        <authorList>
            <consortium name="Drosophila 12 Genomes Consortium"/>
            <person name="Clark A.G."/>
            <person name="Eisen M.B."/>
            <person name="Smith D.R."/>
            <person name="Bergman C.M."/>
            <person name="Oliver B."/>
            <person name="Markow T.A."/>
            <person name="Kaufman T.C."/>
            <person name="Kellis M."/>
            <person name="Gelbart W."/>
            <person name="Iyer V.N."/>
            <person name="Pollard D.A."/>
            <person name="Sackton T.B."/>
            <person name="Larracuente A.M."/>
            <person name="Singh N.D."/>
            <person name="Abad J.P."/>
            <person name="Abt D.N."/>
            <person name="Adryan B."/>
            <person name="Aguade M."/>
            <person name="Akashi H."/>
            <person name="Anderson W.W."/>
            <person name="Aquadro C.F."/>
            <person name="Ardell D.H."/>
            <person name="Arguello R."/>
            <person name="Artieri C.G."/>
            <person name="Barbash D.A."/>
            <person name="Barker D."/>
            <person name="Barsanti P."/>
            <person name="Batterham P."/>
            <person name="Batzoglou S."/>
            <person name="Begun D."/>
            <person name="Bhutkar A."/>
            <person name="Blanco E."/>
            <person name="Bosak S.A."/>
            <person name="Bradley R.K."/>
            <person name="Brand A.D."/>
            <person name="Brent M.R."/>
            <person name="Brooks A.N."/>
            <person name="Brown R.H."/>
            <person name="Butlin R.K."/>
            <person name="Caggese C."/>
            <person name="Calvi B.R."/>
            <person name="Bernardo de Carvalho A."/>
            <person name="Caspi A."/>
            <person name="Castrezana S."/>
            <person name="Celniker S.E."/>
            <person name="Chang J.L."/>
            <person name="Chapple C."/>
            <person name="Chatterji S."/>
            <person name="Chinwalla A."/>
            <person name="Civetta A."/>
            <person name="Clifton S.W."/>
            <person name="Comeron J.M."/>
            <person name="Costello J.C."/>
            <person name="Coyne J.A."/>
            <person name="Daub J."/>
            <person name="David R.G."/>
            <person name="Delcher A.L."/>
            <person name="Delehaunty K."/>
            <person name="Do C.B."/>
            <person name="Ebling H."/>
            <person name="Edwards K."/>
            <person name="Eickbush T."/>
            <person name="Evans J.D."/>
            <person name="Filipski A."/>
            <person name="Findeiss S."/>
            <person name="Freyhult E."/>
            <person name="Fulton L."/>
            <person name="Fulton R."/>
            <person name="Garcia A.C."/>
            <person name="Gardiner A."/>
            <person name="Garfield D.A."/>
            <person name="Garvin B.E."/>
            <person name="Gibson G."/>
            <person name="Gilbert D."/>
            <person name="Gnerre S."/>
            <person name="Godfrey J."/>
            <person name="Good R."/>
            <person name="Gotea V."/>
            <person name="Gravely B."/>
            <person name="Greenberg A.J."/>
            <person name="Griffiths-Jones S."/>
            <person name="Gross S."/>
            <person name="Guigo R."/>
            <person name="Gustafson E.A."/>
            <person name="Haerty W."/>
            <person name="Hahn M.W."/>
            <person name="Halligan D.L."/>
            <person name="Halpern A.L."/>
            <person name="Halter G.M."/>
            <person name="Han M.V."/>
            <person name="Heger A."/>
            <person name="Hillier L."/>
            <person name="Hinrichs A.S."/>
            <person name="Holmes I."/>
            <person name="Hoskins R.A."/>
            <person name="Hubisz M.J."/>
            <person name="Hultmark D."/>
            <person name="Huntley M.A."/>
            <person name="Jaffe D.B."/>
            <person name="Jagadeeshan S."/>
            <person name="Jeck W.R."/>
            <person name="Johnson J."/>
            <person name="Jones C.D."/>
            <person name="Jordan W.C."/>
            <person name="Karpen G.H."/>
            <person name="Kataoka E."/>
            <person name="Keightley P.D."/>
            <person name="Kheradpour P."/>
            <person name="Kirkness E.F."/>
            <person name="Koerich L.B."/>
            <person name="Kristiansen K."/>
            <person name="Kudrna D."/>
            <person name="Kulathinal R.J."/>
            <person name="Kumar S."/>
            <person name="Kwok R."/>
            <person name="Lander E."/>
            <person name="Langley C.H."/>
            <person name="Lapoint R."/>
            <person name="Lazzaro B.P."/>
            <person name="Lee S.J."/>
            <person name="Levesque L."/>
            <person name="Li R."/>
            <person name="Lin C.F."/>
            <person name="Lin M.F."/>
            <person name="Lindblad-Toh K."/>
            <person name="Llopart A."/>
            <person name="Long M."/>
            <person name="Low L."/>
            <person name="Lozovsky E."/>
            <person name="Lu J."/>
            <person name="Luo M."/>
            <person name="Machado C.A."/>
            <person name="Makalowski W."/>
            <person name="Marzo M."/>
            <person name="Matsuda M."/>
            <person name="Matzkin L."/>
            <person name="McAllister B."/>
            <person name="McBride C.S."/>
            <person name="McKernan B."/>
            <person name="McKernan K."/>
            <person name="Mendez-Lago M."/>
            <person name="Minx P."/>
            <person name="Mollenhauer M.U."/>
            <person name="Montooth K."/>
            <person name="Mount S.M."/>
            <person name="Mu X."/>
            <person name="Myers E."/>
            <person name="Negre B."/>
            <person name="Newfeld S."/>
            <person name="Nielsen R."/>
            <person name="Noor M.A."/>
            <person name="O'Grady P."/>
            <person name="Pachter L."/>
            <person name="Papaceit M."/>
            <person name="Parisi M.J."/>
            <person name="Parisi M."/>
            <person name="Parts L."/>
            <person name="Pedersen J.S."/>
            <person name="Pesole G."/>
            <person name="Phillippy A.M."/>
            <person name="Ponting C.P."/>
            <person name="Pop M."/>
            <person name="Porcelli D."/>
            <person name="Powell J.R."/>
            <person name="Prohaska S."/>
            <person name="Pruitt K."/>
            <person name="Puig M."/>
            <person name="Quesneville H."/>
            <person name="Ram K.R."/>
            <person name="Rand D."/>
            <person name="Rasmussen M.D."/>
            <person name="Reed L.K."/>
            <person name="Reenan R."/>
            <person name="Reily A."/>
            <person name="Remington K.A."/>
            <person name="Rieger T.T."/>
            <person name="Ritchie M.G."/>
            <person name="Robin C."/>
            <person name="Rogers Y.H."/>
            <person name="Rohde C."/>
            <person name="Rozas J."/>
            <person name="Rubenfield M.J."/>
            <person name="Ruiz A."/>
            <person name="Russo S."/>
            <person name="Salzberg S.L."/>
            <person name="Sanchez-Gracia A."/>
            <person name="Saranga D.J."/>
            <person name="Sato H."/>
            <person name="Schaeffer S.W."/>
            <person name="Schatz M.C."/>
            <person name="Schlenke T."/>
            <person name="Schwartz R."/>
            <person name="Segarra C."/>
            <person name="Singh R.S."/>
            <person name="Sirot L."/>
            <person name="Sirota M."/>
            <person name="Sisneros N.B."/>
            <person name="Smith C.D."/>
            <person name="Smith T.F."/>
            <person name="Spieth J."/>
            <person name="Stage D.E."/>
            <person name="Stark A."/>
            <person name="Stephan W."/>
            <person name="Strausberg R.L."/>
            <person name="Strempel S."/>
            <person name="Sturgill D."/>
            <person name="Sutton G."/>
            <person name="Sutton G.G."/>
            <person name="Tao W."/>
            <person name="Teichmann S."/>
            <person name="Tobari Y.N."/>
            <person name="Tomimura Y."/>
            <person name="Tsolas J.M."/>
            <person name="Valente V.L."/>
            <person name="Venter E."/>
            <person name="Venter J.C."/>
            <person name="Vicario S."/>
            <person name="Vieira F.G."/>
            <person name="Vilella A.J."/>
            <person name="Villasante A."/>
            <person name="Walenz B."/>
            <person name="Wang J."/>
            <person name="Wasserman M."/>
            <person name="Watts T."/>
            <person name="Wilson D."/>
            <person name="Wilson R.K."/>
            <person name="Wing R.A."/>
            <person name="Wolfner M.F."/>
            <person name="Wong A."/>
            <person name="Wong G.K."/>
            <person name="Wu C.I."/>
            <person name="Wu G."/>
            <person name="Yamamoto D."/>
            <person name="Yang H.P."/>
            <person name="Yang S.P."/>
            <person name="Yorke J.A."/>
            <person name="Yoshida K."/>
            <person name="Zdobnov E."/>
            <person name="Zhang P."/>
            <person name="Zhang Y."/>
            <person name="Zimin A.V."/>
            <person name="Baldwin J."/>
            <person name="Abdouelleil A."/>
            <person name="Abdulkadir J."/>
            <person name="Abebe A."/>
            <person name="Abera B."/>
            <person name="Abreu J."/>
            <person name="Acer S.C."/>
            <person name="Aftuck L."/>
            <person name="Alexander A."/>
            <person name="An P."/>
            <person name="Anderson E."/>
            <person name="Anderson S."/>
            <person name="Arachi H."/>
            <person name="Azer M."/>
            <person name="Bachantsang P."/>
            <person name="Barry A."/>
            <person name="Bayul T."/>
            <person name="Berlin A."/>
            <person name="Bessette D."/>
            <person name="Bloom T."/>
            <person name="Blye J."/>
            <person name="Boguslavskiy L."/>
            <person name="Bonnet C."/>
            <person name="Boukhgalter B."/>
            <person name="Bourzgui I."/>
            <person name="Brown A."/>
            <person name="Cahill P."/>
            <person name="Channer S."/>
            <person name="Cheshatsang Y."/>
            <person name="Chuda L."/>
            <person name="Citroen M."/>
            <person name="Collymore A."/>
            <person name="Cooke P."/>
            <person name="Costello M."/>
            <person name="D'Aco K."/>
            <person name="Daza R."/>
            <person name="De Haan G."/>
            <person name="DeGray S."/>
            <person name="DeMaso C."/>
            <person name="Dhargay N."/>
            <person name="Dooley K."/>
            <person name="Dooley E."/>
            <person name="Doricent M."/>
            <person name="Dorje P."/>
            <person name="Dorjee K."/>
            <person name="Dupes A."/>
            <person name="Elong R."/>
            <person name="Falk J."/>
            <person name="Farina A."/>
            <person name="Faro S."/>
            <person name="Ferguson D."/>
            <person name="Fisher S."/>
            <person name="Foley C.D."/>
            <person name="Franke A."/>
            <person name="Friedrich D."/>
            <person name="Gadbois L."/>
            <person name="Gearin G."/>
            <person name="Gearin C.R."/>
            <person name="Giannoukos G."/>
            <person name="Goode T."/>
            <person name="Graham J."/>
            <person name="Grandbois E."/>
            <person name="Grewal S."/>
            <person name="Gyaltsen K."/>
            <person name="Hafez N."/>
            <person name="Hagos B."/>
            <person name="Hall J."/>
            <person name="Henson C."/>
            <person name="Hollinger A."/>
            <person name="Honan T."/>
            <person name="Huard M.D."/>
            <person name="Hughes L."/>
            <person name="Hurhula B."/>
            <person name="Husby M.E."/>
            <person name="Kamat A."/>
            <person name="Kanga B."/>
            <person name="Kashin S."/>
            <person name="Khazanovich D."/>
            <person name="Kisner P."/>
            <person name="Lance K."/>
            <person name="Lara M."/>
            <person name="Lee W."/>
            <person name="Lennon N."/>
            <person name="Letendre F."/>
            <person name="LeVine R."/>
            <person name="Lipovsky A."/>
            <person name="Liu X."/>
            <person name="Liu J."/>
            <person name="Liu S."/>
            <person name="Lokyitsang T."/>
            <person name="Lokyitsang Y."/>
            <person name="Lubonja R."/>
            <person name="Lui A."/>
            <person name="MacDonald P."/>
            <person name="Magnisalis V."/>
            <person name="Maru K."/>
            <person name="Matthews C."/>
            <person name="McCusker W."/>
            <person name="McDonough S."/>
            <person name="Mehta T."/>
            <person name="Meldrim J."/>
            <person name="Meneus L."/>
            <person name="Mihai O."/>
            <person name="Mihalev A."/>
            <person name="Mihova T."/>
            <person name="Mittelman R."/>
            <person name="Mlenga V."/>
            <person name="Montmayeur A."/>
            <person name="Mulrain L."/>
            <person name="Navidi A."/>
            <person name="Naylor J."/>
            <person name="Negash T."/>
            <person name="Nguyen T."/>
            <person name="Nguyen N."/>
            <person name="Nicol R."/>
            <person name="Norbu C."/>
            <person name="Norbu N."/>
            <person name="Novod N."/>
            <person name="O'Neill B."/>
            <person name="Osman S."/>
            <person name="Markiewicz E."/>
            <person name="Oyono O.L."/>
            <person name="Patti C."/>
            <person name="Phunkhang P."/>
            <person name="Pierre F."/>
            <person name="Priest M."/>
            <person name="Raghuraman S."/>
            <person name="Rege F."/>
            <person name="Reyes R."/>
            <person name="Rise C."/>
            <person name="Rogov P."/>
            <person name="Ross K."/>
            <person name="Ryan E."/>
            <person name="Settipalli S."/>
            <person name="Shea T."/>
            <person name="Sherpa N."/>
            <person name="Shi L."/>
            <person name="Shih D."/>
            <person name="Sparrow T."/>
            <person name="Spaulding J."/>
            <person name="Stalker J."/>
            <person name="Stange-Thomann N."/>
            <person name="Stavropoulos S."/>
            <person name="Stone C."/>
            <person name="Strader C."/>
            <person name="Tesfaye S."/>
            <person name="Thomson T."/>
            <person name="Thoulutsang Y."/>
            <person name="Thoulutsang D."/>
            <person name="Topham K."/>
            <person name="Topping I."/>
            <person name="Tsamla T."/>
            <person name="Vassiliev H."/>
            <person name="Vo A."/>
            <person name="Wangchuk T."/>
            <person name="Wangdi T."/>
            <person name="Weiand M."/>
            <person name="Wilkinson J."/>
            <person name="Wilson A."/>
            <person name="Yadav S."/>
            <person name="Young G."/>
            <person name="Yu Q."/>
            <person name="Zembek L."/>
            <person name="Zhong D."/>
            <person name="Zimmer A."/>
            <person name="Zwirko Z."/>
            <person name="Jaffe D.B."/>
            <person name="Alvarez P."/>
            <person name="Brockman W."/>
            <person name="Butler J."/>
            <person name="Chin C."/>
            <person name="Gnerre S."/>
            <person name="Grabherr M."/>
            <person name="Kleber M."/>
            <person name="Mauceli E."/>
            <person name="MacCallum I."/>
        </authorList>
    </citation>
    <scope>NUCLEOTIDE SEQUENCE [LARGE SCALE GENOMIC DNA]</scope>
    <source>
        <strain evidence="12">Tucson 14030-0811.24</strain>
    </source>
</reference>
<dbReference type="HOGENOM" id="CLU_033399_7_1_1"/>
<dbReference type="PANTHER" id="PTHR21137">
    <property type="entry name" value="ODORANT RECEPTOR"/>
    <property type="match status" value="1"/>
</dbReference>
<keyword evidence="4 10" id="KW-0812">Transmembrane</keyword>
<keyword evidence="7 10" id="KW-0472">Membrane</keyword>
<dbReference type="AlphaFoldDB" id="B4MT56"/>
<dbReference type="STRING" id="7260.B4MT56"/>
<evidence type="ECO:0000256" key="1">
    <source>
        <dbReference type="ARBA" id="ARBA00004651"/>
    </source>
</evidence>
<comment type="caution">
    <text evidence="10">Lacks conserved residue(s) required for the propagation of feature annotation.</text>
</comment>
<dbReference type="GO" id="GO:0007165">
    <property type="term" value="P:signal transduction"/>
    <property type="evidence" value="ECO:0007669"/>
    <property type="project" value="UniProtKB-KW"/>
</dbReference>
<feature type="transmembrane region" description="Helical" evidence="10">
    <location>
        <begin position="356"/>
        <end position="378"/>
    </location>
</feature>
<dbReference type="PhylomeDB" id="B4MT56"/>
<dbReference type="InterPro" id="IPR004117">
    <property type="entry name" value="7tm6_olfct_rcpt"/>
</dbReference>
<comment type="subcellular location">
    <subcellularLocation>
        <location evidence="1 10">Cell membrane</location>
        <topology evidence="1 10">Multi-pass membrane protein</topology>
    </subcellularLocation>
</comment>
<dbReference type="OMA" id="MALCVDT"/>
<evidence type="ECO:0000256" key="2">
    <source>
        <dbReference type="ARBA" id="ARBA00022475"/>
    </source>
</evidence>
<feature type="transmembrane region" description="Helical" evidence="10">
    <location>
        <begin position="261"/>
        <end position="281"/>
    </location>
</feature>
<sequence length="384" mass="44206">MDDTYFLRVQIFVFSIMGIDLWHARPHKDRQWWTFVTMGLLAAFLVPMFFAARNNVTNVSLMSDAMGSLVASSLTVIKYILFLYYRKEFVGLIYRIRDILDQEVSVWPDASVIIEEENRNDQLLSLTYTRCYILAGVFASTKPVVIMTVEYLRWGSIELELPHKGAYPWDINSMWYYVPTYFWNVAASYSAVTMALCVDTLLFSFTYNVCAIFKIAKHRVIHLTAMEQSSNGELTDLIQILQLHQKALHISQQLSSYYRPLIFMQFFASALQLCFLGYQVADLFPKPLSIYFISFGGSILIALFIYSHCGENIKKTSIEFADGIYESNWMDFAPSTKKVLLIAAMRSQRPCNMDGYFFEASMATFSAIVRTAMSYIMMLRSFSA</sequence>
<feature type="transmembrane region" description="Helical" evidence="10">
    <location>
        <begin position="287"/>
        <end position="306"/>
    </location>
</feature>
<evidence type="ECO:0000256" key="7">
    <source>
        <dbReference type="ARBA" id="ARBA00023136"/>
    </source>
</evidence>
<accession>B4MT56</accession>
<keyword evidence="3 10" id="KW-0716">Sensory transduction</keyword>
<dbReference type="PANTHER" id="PTHR21137:SF43">
    <property type="entry name" value="ODORANT RECEPTOR 47A-RELATED"/>
    <property type="match status" value="1"/>
</dbReference>
<comment type="similarity">
    <text evidence="10">Belongs to the insect chemoreceptor superfamily. Heteromeric odorant receptor channel (TC 1.A.69) family.</text>
</comment>
<evidence type="ECO:0000313" key="12">
    <source>
        <dbReference type="Proteomes" id="UP000007798"/>
    </source>
</evidence>
<evidence type="ECO:0000256" key="3">
    <source>
        <dbReference type="ARBA" id="ARBA00022606"/>
    </source>
</evidence>
<evidence type="ECO:0000256" key="6">
    <source>
        <dbReference type="ARBA" id="ARBA00022989"/>
    </source>
</evidence>
<dbReference type="OrthoDB" id="6614360at2759"/>
<keyword evidence="2" id="KW-1003">Cell membrane</keyword>
<keyword evidence="5 10" id="KW-0552">Olfaction</keyword>
<dbReference type="GO" id="GO:0005549">
    <property type="term" value="F:odorant binding"/>
    <property type="evidence" value="ECO:0007669"/>
    <property type="project" value="InterPro"/>
</dbReference>
<keyword evidence="12" id="KW-1185">Reference proteome</keyword>
<evidence type="ECO:0000256" key="10">
    <source>
        <dbReference type="RuleBase" id="RU351113"/>
    </source>
</evidence>
<evidence type="ECO:0000313" key="11">
    <source>
        <dbReference type="EMBL" id="EDW75295.1"/>
    </source>
</evidence>
<gene>
    <name evidence="11" type="primary">Dwil\GK19770</name>
    <name evidence="11" type="ORF">Dwil_GK19770</name>
</gene>
<evidence type="ECO:0000256" key="9">
    <source>
        <dbReference type="ARBA" id="ARBA00023224"/>
    </source>
</evidence>
<dbReference type="Pfam" id="PF02949">
    <property type="entry name" value="7tm_6"/>
    <property type="match status" value="1"/>
</dbReference>
<dbReference type="KEGG" id="dwi:6641278"/>
<dbReference type="FunCoup" id="B4MT56">
    <property type="interactions" value="6"/>
</dbReference>
<dbReference type="eggNOG" id="ENOG502T9BC">
    <property type="taxonomic scope" value="Eukaryota"/>
</dbReference>
<dbReference type="GO" id="GO:0004984">
    <property type="term" value="F:olfactory receptor activity"/>
    <property type="evidence" value="ECO:0007669"/>
    <property type="project" value="InterPro"/>
</dbReference>
<evidence type="ECO:0000256" key="4">
    <source>
        <dbReference type="ARBA" id="ARBA00022692"/>
    </source>
</evidence>
<proteinExistence type="inferred from homology"/>
<evidence type="ECO:0000256" key="8">
    <source>
        <dbReference type="ARBA" id="ARBA00023170"/>
    </source>
</evidence>
<name>B4MT56_DROWI</name>
<organism evidence="11 12">
    <name type="scientific">Drosophila willistoni</name>
    <name type="common">Fruit fly</name>
    <dbReference type="NCBI Taxonomy" id="7260"/>
    <lineage>
        <taxon>Eukaryota</taxon>
        <taxon>Metazoa</taxon>
        <taxon>Ecdysozoa</taxon>
        <taxon>Arthropoda</taxon>
        <taxon>Hexapoda</taxon>
        <taxon>Insecta</taxon>
        <taxon>Pterygota</taxon>
        <taxon>Neoptera</taxon>
        <taxon>Endopterygota</taxon>
        <taxon>Diptera</taxon>
        <taxon>Brachycera</taxon>
        <taxon>Muscomorpha</taxon>
        <taxon>Ephydroidea</taxon>
        <taxon>Drosophilidae</taxon>
        <taxon>Drosophila</taxon>
        <taxon>Sophophora</taxon>
    </lineage>
</organism>